<reference evidence="4" key="3">
    <citation type="submission" date="2025-08" db="UniProtKB">
        <authorList>
            <consortium name="Ensembl"/>
        </authorList>
    </citation>
    <scope>IDENTIFICATION</scope>
    <source>
        <strain evidence="4">JP 163 A</strain>
    </source>
</reference>
<reference evidence="5" key="2">
    <citation type="journal article" date="2013" name="Nat. Genet.">
        <title>The genome of the platyfish, Xiphophorus maculatus, provides insights into evolutionary adaptation and several complex traits.</title>
        <authorList>
            <person name="Schartl M."/>
            <person name="Walter R.B."/>
            <person name="Shen Y."/>
            <person name="Garcia T."/>
            <person name="Catchen J."/>
            <person name="Amores A."/>
            <person name="Braasch I."/>
            <person name="Chalopin D."/>
            <person name="Volff J.N."/>
            <person name="Lesch K.P."/>
            <person name="Bisazza A."/>
            <person name="Minx P."/>
            <person name="Hillier L."/>
            <person name="Wilson R.K."/>
            <person name="Fuerstenberg S."/>
            <person name="Boore J."/>
            <person name="Searle S."/>
            <person name="Postlethwait J.H."/>
            <person name="Warren W.C."/>
        </authorList>
    </citation>
    <scope>NUCLEOTIDE SEQUENCE [LARGE SCALE GENOMIC DNA]</scope>
    <source>
        <strain evidence="5">JP 163 A</strain>
    </source>
</reference>
<name>A0A3B5R284_XIPMA</name>
<dbReference type="Proteomes" id="UP000002852">
    <property type="component" value="Unassembled WGS sequence"/>
</dbReference>
<sequence>MLYSCLIYRDVLYCLYLSSTKCTDCITTNGVVQCLDPCDTYTVLNDAWRSTENRDNSISHCDQYISWSGWYRFYLGQTSAQIPEKCVAEQRCGTHAPLWINGTHPVQLNEIVTRTVCNAWYGSCCAFPSHTIQIKLCYGYYVYKLQQPSACNLAYCTGTVVIIYKKFRIICFPFTRQF</sequence>
<organism evidence="4 5">
    <name type="scientific">Xiphophorus maculatus</name>
    <name type="common">Southern platyfish</name>
    <name type="synonym">Platypoecilus maculatus</name>
    <dbReference type="NCBI Taxonomy" id="8083"/>
    <lineage>
        <taxon>Eukaryota</taxon>
        <taxon>Metazoa</taxon>
        <taxon>Chordata</taxon>
        <taxon>Craniata</taxon>
        <taxon>Vertebrata</taxon>
        <taxon>Euteleostomi</taxon>
        <taxon>Actinopterygii</taxon>
        <taxon>Neopterygii</taxon>
        <taxon>Teleostei</taxon>
        <taxon>Neoteleostei</taxon>
        <taxon>Acanthomorphata</taxon>
        <taxon>Ovalentaria</taxon>
        <taxon>Atherinomorphae</taxon>
        <taxon>Cyprinodontiformes</taxon>
        <taxon>Poeciliidae</taxon>
        <taxon>Poeciliinae</taxon>
        <taxon>Xiphophorus</taxon>
    </lineage>
</organism>
<reference evidence="4" key="4">
    <citation type="submission" date="2025-09" db="UniProtKB">
        <authorList>
            <consortium name="Ensembl"/>
        </authorList>
    </citation>
    <scope>IDENTIFICATION</scope>
    <source>
        <strain evidence="4">JP 163 A</strain>
    </source>
</reference>
<protein>
    <recommendedName>
        <fullName evidence="3">UMOD/GP2/OIT3-like D8C domain-containing protein</fullName>
    </recommendedName>
</protein>
<dbReference type="PANTHER" id="PTHR36191:SF4">
    <property type="entry name" value="VWFD DOMAIN-CONTAINING PROTEIN"/>
    <property type="match status" value="1"/>
</dbReference>
<evidence type="ECO:0000313" key="5">
    <source>
        <dbReference type="Proteomes" id="UP000002852"/>
    </source>
</evidence>
<dbReference type="AlphaFoldDB" id="A0A3B5R284"/>
<dbReference type="GeneTree" id="ENSGT00940000156038"/>
<keyword evidence="2" id="KW-1015">Disulfide bond</keyword>
<accession>A0A3B5R284</accession>
<dbReference type="STRING" id="8083.ENSXMAP00000037432"/>
<dbReference type="OMA" id="RIPETHI"/>
<evidence type="ECO:0000313" key="4">
    <source>
        <dbReference type="Ensembl" id="ENSXMAP00000037432.1"/>
    </source>
</evidence>
<proteinExistence type="predicted"/>
<evidence type="ECO:0000259" key="3">
    <source>
        <dbReference type="Pfam" id="PF23283"/>
    </source>
</evidence>
<dbReference type="PANTHER" id="PTHR36191">
    <property type="entry name" value="ENDO/EXONUCLEASE/PHOSPHATASE DOMAIN-CONTAINING PROTEIN-RELATED"/>
    <property type="match status" value="1"/>
</dbReference>
<dbReference type="InParanoid" id="A0A3B5R284"/>
<dbReference type="InterPro" id="IPR057774">
    <property type="entry name" value="D8C_UMOD/GP2/OIT3-like"/>
</dbReference>
<evidence type="ECO:0000256" key="1">
    <source>
        <dbReference type="ARBA" id="ARBA00022729"/>
    </source>
</evidence>
<dbReference type="Pfam" id="PF23283">
    <property type="entry name" value="D8C_UMOD"/>
    <property type="match status" value="1"/>
</dbReference>
<reference evidence="5" key="1">
    <citation type="submission" date="2012-01" db="EMBL/GenBank/DDBJ databases">
        <authorList>
            <person name="Walter R."/>
            <person name="Schartl M."/>
            <person name="Warren W."/>
        </authorList>
    </citation>
    <scope>NUCLEOTIDE SEQUENCE [LARGE SCALE GENOMIC DNA]</scope>
    <source>
        <strain evidence="5">JP 163 A</strain>
    </source>
</reference>
<evidence type="ECO:0000256" key="2">
    <source>
        <dbReference type="ARBA" id="ARBA00023157"/>
    </source>
</evidence>
<keyword evidence="1" id="KW-0732">Signal</keyword>
<feature type="domain" description="UMOD/GP2/OIT3-like D8C" evidence="3">
    <location>
        <begin position="71"/>
        <end position="157"/>
    </location>
</feature>
<dbReference type="Ensembl" id="ENSXMAT00000030075.1">
    <property type="protein sequence ID" value="ENSXMAP00000037432.1"/>
    <property type="gene ID" value="ENSXMAG00000022391.1"/>
</dbReference>
<keyword evidence="5" id="KW-1185">Reference proteome</keyword>